<keyword evidence="4" id="KW-1185">Reference proteome</keyword>
<dbReference type="AlphaFoldDB" id="A0A4Y7J9N2"/>
<dbReference type="STRING" id="3469.A0A4Y7J9N2"/>
<sequence length="562" mass="63715">MECPLLTTNSNPNSFLTNKTTLSYKPKSRRRNSYNVATRFKQNSSFKQTNSTQLFMDSTKCCEDNKTHMESATIFHHTRRFGWLRCLICKWRLVYQSLLVFLFCFTLVGAEASADSVFGYACEDVSSYYSPAENLEGEELMKKLSLIVSNHRALPYKKVWDALKVLDAADVDNPDSSANVTEIYSLKAVPKLLAGKPGGWNREHLWPRSYGLTYGPSLSDLHNIRPADANVNSSRGNKYYGECLPTSLDCHKPANKEAASDTETDKNRWAPPFQVRGDIARALMYMAVSYGYNQTDGSPNLHLSDSPSIINNYKFDCPVCHVYLVEKKEMGLLSTLLKWNELDPPSREEQLRNHRVCSFYQHNRNPFVDHPEYANLIWKQGSEHYHKDNHSVDAWINEFHYNNEGKDNNKFIEIVVGPSTNASELSVALYNGANGKMYRLLPLVDDTKFTVTRDRSGFLIYTAWLELQNGPGDGIALISVGKKQQEVVQFISYSGMIKATDGPAIGLESIDIGFQETDDSSEFDSLGVIEKRGGKLEWRKFINEASPRKLNMSQILIIKFIS</sequence>
<evidence type="ECO:0000256" key="1">
    <source>
        <dbReference type="ARBA" id="ARBA00022722"/>
    </source>
</evidence>
<dbReference type="PANTHER" id="PTHR33607">
    <property type="entry name" value="ENDONUCLEASE-1"/>
    <property type="match status" value="1"/>
</dbReference>
<dbReference type="PANTHER" id="PTHR33607:SF2">
    <property type="entry name" value="ENDONUCLEASE-1"/>
    <property type="match status" value="1"/>
</dbReference>
<name>A0A4Y7J9N2_PAPSO</name>
<organism evidence="3 4">
    <name type="scientific">Papaver somniferum</name>
    <name type="common">Opium poppy</name>
    <dbReference type="NCBI Taxonomy" id="3469"/>
    <lineage>
        <taxon>Eukaryota</taxon>
        <taxon>Viridiplantae</taxon>
        <taxon>Streptophyta</taxon>
        <taxon>Embryophyta</taxon>
        <taxon>Tracheophyta</taxon>
        <taxon>Spermatophyta</taxon>
        <taxon>Magnoliopsida</taxon>
        <taxon>Ranunculales</taxon>
        <taxon>Papaveraceae</taxon>
        <taxon>Papaveroideae</taxon>
        <taxon>Papaver</taxon>
    </lineage>
</organism>
<dbReference type="InterPro" id="IPR044925">
    <property type="entry name" value="His-Me_finger_sf"/>
</dbReference>
<evidence type="ECO:0000313" key="3">
    <source>
        <dbReference type="EMBL" id="RZC56641.1"/>
    </source>
</evidence>
<evidence type="ECO:0000256" key="2">
    <source>
        <dbReference type="ARBA" id="ARBA00022801"/>
    </source>
</evidence>
<dbReference type="InterPro" id="IPR007346">
    <property type="entry name" value="Endonuclease-I"/>
</dbReference>
<dbReference type="OMA" id="DGWNINS"/>
<reference evidence="3 4" key="1">
    <citation type="journal article" date="2018" name="Science">
        <title>The opium poppy genome and morphinan production.</title>
        <authorList>
            <person name="Guo L."/>
            <person name="Winzer T."/>
            <person name="Yang X."/>
            <person name="Li Y."/>
            <person name="Ning Z."/>
            <person name="He Z."/>
            <person name="Teodor R."/>
            <person name="Lu Y."/>
            <person name="Bowser T.A."/>
            <person name="Graham I.A."/>
            <person name="Ye K."/>
        </authorList>
    </citation>
    <scope>NUCLEOTIDE SEQUENCE [LARGE SCALE GENOMIC DNA]</scope>
    <source>
        <strain evidence="4">cv. HN1</strain>
        <tissue evidence="3">Leaves</tissue>
    </source>
</reference>
<accession>A0A4Y7J9N2</accession>
<dbReference type="Pfam" id="PF04231">
    <property type="entry name" value="Endonuclease_1"/>
    <property type="match status" value="1"/>
</dbReference>
<proteinExistence type="predicted"/>
<dbReference type="SUPFAM" id="SSF54060">
    <property type="entry name" value="His-Me finger endonucleases"/>
    <property type="match status" value="1"/>
</dbReference>
<evidence type="ECO:0000313" key="4">
    <source>
        <dbReference type="Proteomes" id="UP000316621"/>
    </source>
</evidence>
<dbReference type="GO" id="GO:0004518">
    <property type="term" value="F:nuclease activity"/>
    <property type="evidence" value="ECO:0007669"/>
    <property type="project" value="UniProtKB-KW"/>
</dbReference>
<keyword evidence="1" id="KW-0540">Nuclease</keyword>
<keyword evidence="2" id="KW-0378">Hydrolase</keyword>
<gene>
    <name evidence="3" type="ORF">C5167_015495</name>
</gene>
<protein>
    <submittedName>
        <fullName evidence="3">Uncharacterized protein</fullName>
    </submittedName>
</protein>
<dbReference type="GO" id="GO:0016787">
    <property type="term" value="F:hydrolase activity"/>
    <property type="evidence" value="ECO:0007669"/>
    <property type="project" value="UniProtKB-KW"/>
</dbReference>
<dbReference type="Gramene" id="RZC56641">
    <property type="protein sequence ID" value="RZC56641"/>
    <property type="gene ID" value="C5167_015495"/>
</dbReference>
<dbReference type="Proteomes" id="UP000316621">
    <property type="component" value="Chromosome 3"/>
</dbReference>
<dbReference type="EMBL" id="CM010717">
    <property type="protein sequence ID" value="RZC56641.1"/>
    <property type="molecule type" value="Genomic_DNA"/>
</dbReference>